<dbReference type="AlphaFoldDB" id="A0A067B5W5"/>
<evidence type="ECO:0000313" key="2">
    <source>
        <dbReference type="EMBL" id="KQB02250.1"/>
    </source>
</evidence>
<comment type="caution">
    <text evidence="2">The sequence shown here is derived from an EMBL/GenBank/DDBJ whole genome shotgun (WGS) entry which is preliminary data.</text>
</comment>
<reference evidence="3" key="4">
    <citation type="submission" date="2017-07" db="EMBL/GenBank/DDBJ databases">
        <authorList>
            <person name="Sun Z.S."/>
            <person name="Albrecht U."/>
            <person name="Echele G."/>
            <person name="Lee C.C."/>
        </authorList>
    </citation>
    <scope>NUCLEOTIDE SEQUENCE [LARGE SCALE GENOMIC DNA]</scope>
    <source>
        <strain evidence="3">OYP9E10</strain>
    </source>
</reference>
<organism evidence="2 5">
    <name type="scientific">Vibrio metoecus</name>
    <dbReference type="NCBI Taxonomy" id="1481663"/>
    <lineage>
        <taxon>Bacteria</taxon>
        <taxon>Pseudomonadati</taxon>
        <taxon>Pseudomonadota</taxon>
        <taxon>Gammaproteobacteria</taxon>
        <taxon>Vibrionales</taxon>
        <taxon>Vibrionaceae</taxon>
        <taxon>Vibrio</taxon>
    </lineage>
</organism>
<reference evidence="1 4" key="1">
    <citation type="submission" date="2014-04" db="EMBL/GenBank/DDBJ databases">
        <title>Vibrio metecus sp. nov., a close relative of Vibrio cholerae isolated from coastal brackish ponds and clinical specimens.</title>
        <authorList>
            <person name="Kirchberger P.C."/>
            <person name="Turnsek M."/>
            <person name="Hunt D.E."/>
            <person name="Haley B.J."/>
            <person name="Colwell R."/>
            <person name="Polz M.F."/>
            <person name="Tarr C.L."/>
            <person name="Boucher Y."/>
        </authorList>
    </citation>
    <scope>NUCLEOTIDE SEQUENCE [LARGE SCALE GENOMIC DNA]</scope>
    <source>
        <strain evidence="1">OP3H</strain>
        <strain evidence="4">PPCK-2014</strain>
    </source>
</reference>
<dbReference type="EMBL" id="LBGP01000010">
    <property type="protein sequence ID" value="KQB02250.1"/>
    <property type="molecule type" value="Genomic_DNA"/>
</dbReference>
<sequence length="66" mass="7984">MRKPVRKSNKKTQRNNFEEQFSVMVTEYQAAKEVLDSMEQDTSEYMNQKKLCEKLFSNAERYINRN</sequence>
<evidence type="ECO:0000313" key="1">
    <source>
        <dbReference type="EMBL" id="KDO13523.1"/>
    </source>
</evidence>
<dbReference type="PATRIC" id="fig|1481663.10.peg.1395"/>
<dbReference type="RefSeq" id="WP_001231166.1">
    <property type="nucleotide sequence ID" value="NZ_ACZT01000020.1"/>
</dbReference>
<dbReference type="EMBL" id="JJMN01000064">
    <property type="protein sequence ID" value="KDO13523.1"/>
    <property type="molecule type" value="Genomic_DNA"/>
</dbReference>
<dbReference type="Proteomes" id="UP000050491">
    <property type="component" value="Unassembled WGS sequence"/>
</dbReference>
<gene>
    <name evidence="3" type="ORF">CGU03_04655</name>
    <name evidence="1" type="ORF">DP83_10190</name>
    <name evidence="2" type="ORF">XV92_07975</name>
</gene>
<dbReference type="OrthoDB" id="6309052at2"/>
<reference evidence="6" key="3">
    <citation type="submission" date="2017-07" db="EMBL/GenBank/DDBJ databases">
        <authorList>
            <person name="Boucher Y."/>
            <person name="Orata F.D."/>
        </authorList>
    </citation>
    <scope>NUCLEOTIDE SEQUENCE [LARGE SCALE GENOMIC DNA]</scope>
    <source>
        <strain evidence="6">OYP9E10</strain>
    </source>
</reference>
<dbReference type="Proteomes" id="UP000216173">
    <property type="component" value="Unassembled WGS sequence"/>
</dbReference>
<proteinExistence type="predicted"/>
<evidence type="ECO:0000313" key="3">
    <source>
        <dbReference type="EMBL" id="PAR22265.1"/>
    </source>
</evidence>
<dbReference type="Proteomes" id="UP000027331">
    <property type="component" value="Unassembled WGS sequence"/>
</dbReference>
<evidence type="ECO:0000313" key="4">
    <source>
        <dbReference type="Proteomes" id="UP000027331"/>
    </source>
</evidence>
<accession>A0A067B5W5</accession>
<dbReference type="EMBL" id="NMSH01000004">
    <property type="protein sequence ID" value="PAR22265.1"/>
    <property type="molecule type" value="Genomic_DNA"/>
</dbReference>
<keyword evidence="4" id="KW-1185">Reference proteome</keyword>
<evidence type="ECO:0000313" key="6">
    <source>
        <dbReference type="Proteomes" id="UP000216173"/>
    </source>
</evidence>
<protein>
    <submittedName>
        <fullName evidence="2">Uncharacterized protein</fullName>
    </submittedName>
</protein>
<reference evidence="2 5" key="2">
    <citation type="journal article" date="2015" name="Genome Biol. Evol.">
        <title>The Dynamics of Genetic Interactions between Vibrio metoecus and Vibrio cholerae, Two Close Relatives Co-Occurring in the Environment.</title>
        <authorList>
            <person name="Orata F.D."/>
            <person name="Kirchberger P.C."/>
            <person name="Meheust R."/>
            <person name="Barlow E.J."/>
            <person name="Tarr C.L."/>
            <person name="Boucher Y."/>
        </authorList>
    </citation>
    <scope>NUCLEOTIDE SEQUENCE [LARGE SCALE GENOMIC DNA]</scope>
    <source>
        <strain evidence="2 5">YB5B04</strain>
    </source>
</reference>
<name>A0A067B5W5_VIBMT</name>
<evidence type="ECO:0000313" key="5">
    <source>
        <dbReference type="Proteomes" id="UP000050491"/>
    </source>
</evidence>